<dbReference type="Gene3D" id="3.50.50.60">
    <property type="entry name" value="FAD/NAD(P)-binding domain"/>
    <property type="match status" value="2"/>
</dbReference>
<dbReference type="RefSeq" id="WP_074461320.1">
    <property type="nucleotide sequence ID" value="NZ_FMUR01000004.1"/>
</dbReference>
<dbReference type="Pfam" id="PF21688">
    <property type="entry name" value="FAD-depend_C"/>
    <property type="match status" value="1"/>
</dbReference>
<evidence type="ECO:0000313" key="2">
    <source>
        <dbReference type="EMBL" id="SCX85308.1"/>
    </source>
</evidence>
<proteinExistence type="predicted"/>
<keyword evidence="3" id="KW-1185">Reference proteome</keyword>
<dbReference type="Proteomes" id="UP000183047">
    <property type="component" value="Unassembled WGS sequence"/>
</dbReference>
<dbReference type="Gene3D" id="3.30.70.2700">
    <property type="match status" value="1"/>
</dbReference>
<dbReference type="AlphaFoldDB" id="A0A1G5B562"/>
<protein>
    <recommendedName>
        <fullName evidence="1">FAD-dependent protein C-terminal domain-containing protein</fullName>
    </recommendedName>
</protein>
<dbReference type="OrthoDB" id="9762921at2"/>
<dbReference type="InterPro" id="IPR028348">
    <property type="entry name" value="FAD-binding_protein"/>
</dbReference>
<gene>
    <name evidence="2" type="ORF">SAMN02910451_00538</name>
</gene>
<dbReference type="Pfam" id="PF13450">
    <property type="entry name" value="NAD_binding_8"/>
    <property type="match status" value="1"/>
</dbReference>
<sequence length="568" mass="62352">MIRINQIKLLNDGKNMRSHNELCDVLKKKAAKLLRITENDVEDIVIMRQSIDARKKPQIVDVFMIDVSVKGASDKKAEEKIVSRAKDKGITVVTPVTYNFLERAGIEGDMPSKALDTRIAVIGSGPAGLFCAYMLASNGFKPVVFERGADVDKRQEIVEKFWETGKLDTRTNVQFGEGGAGTFSDGKLNTMVKDKDGRGRKALSLFTAFGADSKIMYDAKPHIGTDVLRKVVKNMRNEIISLGGEFRFETQVTDIVLSKDGGVNALVANGEEIPFDIAVLAIGHSARDTFSMLKDREVSMQKKPFAVGFRVEHPQKLINLSQYGIEEPKSLPVASYKLVMNTKEGRGVYSFCMCPGGYVVNASSEEGRLAVNGMSYSGRDSENANSAIIITVDPKDFGSDDVLAGVEFQRKLEEKAYELGGGKIPVEYYEDFKKAVSPFEDKTGDKNNPKEPVRFRDVCKPNTKGAYVFSNVHEILPDDLNKSFVEGMEKFGTMIKGYNSPDALIAGVETRTSSPVRINRTQSGESENIKGLYPCGEGAGYAGGIMSAAMDGIKIAEFIAKKLVETLR</sequence>
<reference evidence="3" key="1">
    <citation type="submission" date="2016-10" db="EMBL/GenBank/DDBJ databases">
        <authorList>
            <person name="Varghese N."/>
            <person name="Submissions S."/>
        </authorList>
    </citation>
    <scope>NUCLEOTIDE SEQUENCE [LARGE SCALE GENOMIC DNA]</scope>
    <source>
        <strain evidence="3">XBD2006</strain>
    </source>
</reference>
<dbReference type="PIRSF" id="PIRSF038984">
    <property type="entry name" value="FAD_binding_protein"/>
    <property type="match status" value="1"/>
</dbReference>
<feature type="domain" description="FAD-dependent protein C-terminal" evidence="1">
    <location>
        <begin position="304"/>
        <end position="512"/>
    </location>
</feature>
<dbReference type="PRINTS" id="PR00419">
    <property type="entry name" value="ADXRDTASE"/>
</dbReference>
<dbReference type="PANTHER" id="PTHR42842:SF3">
    <property type="entry name" value="FAD_NAD(P)-BINDING OXIDOREDUCTASE FAMILY PROTEIN"/>
    <property type="match status" value="1"/>
</dbReference>
<dbReference type="PANTHER" id="PTHR42842">
    <property type="entry name" value="FAD/NAD(P)-BINDING OXIDOREDUCTASE"/>
    <property type="match status" value="1"/>
</dbReference>
<dbReference type="InterPro" id="IPR036188">
    <property type="entry name" value="FAD/NAD-bd_sf"/>
</dbReference>
<dbReference type="EMBL" id="FMUR01000004">
    <property type="protein sequence ID" value="SCX85308.1"/>
    <property type="molecule type" value="Genomic_DNA"/>
</dbReference>
<name>A0A1G5B562_9FIRM</name>
<organism evidence="2 3">
    <name type="scientific">Butyrivibrio hungatei</name>
    <dbReference type="NCBI Taxonomy" id="185008"/>
    <lineage>
        <taxon>Bacteria</taxon>
        <taxon>Bacillati</taxon>
        <taxon>Bacillota</taxon>
        <taxon>Clostridia</taxon>
        <taxon>Lachnospirales</taxon>
        <taxon>Lachnospiraceae</taxon>
        <taxon>Butyrivibrio</taxon>
    </lineage>
</organism>
<accession>A0A1G5B562</accession>
<evidence type="ECO:0000313" key="3">
    <source>
        <dbReference type="Proteomes" id="UP000183047"/>
    </source>
</evidence>
<evidence type="ECO:0000259" key="1">
    <source>
        <dbReference type="Pfam" id="PF21688"/>
    </source>
</evidence>
<dbReference type="InterPro" id="IPR049516">
    <property type="entry name" value="FAD-depend_C"/>
</dbReference>
<dbReference type="SUPFAM" id="SSF51905">
    <property type="entry name" value="FAD/NAD(P)-binding domain"/>
    <property type="match status" value="1"/>
</dbReference>